<proteinExistence type="predicted"/>
<feature type="domain" description="SUF system FeS cluster assembly SufBD N-terminal" evidence="2">
    <location>
        <begin position="40"/>
        <end position="181"/>
    </location>
</feature>
<dbReference type="AlphaFoldDB" id="A0AAW1QYE0"/>
<dbReference type="SUPFAM" id="SSF101960">
    <property type="entry name" value="Stabilizer of iron transporter SufD"/>
    <property type="match status" value="1"/>
</dbReference>
<dbReference type="InterPro" id="IPR000825">
    <property type="entry name" value="SUF_FeS_clus_asmbl_SufBD_core"/>
</dbReference>
<dbReference type="Proteomes" id="UP001445335">
    <property type="component" value="Unassembled WGS sequence"/>
</dbReference>
<dbReference type="InterPro" id="IPR055346">
    <property type="entry name" value="Fe-S_cluster_assembly_SufBD"/>
</dbReference>
<dbReference type="EMBL" id="JALJOU010000067">
    <property type="protein sequence ID" value="KAK9826208.1"/>
    <property type="molecule type" value="Genomic_DNA"/>
</dbReference>
<protein>
    <submittedName>
        <fullName evidence="3">Uncharacterized protein</fullName>
    </submittedName>
</protein>
<comment type="caution">
    <text evidence="3">The sequence shown here is derived from an EMBL/GenBank/DDBJ whole genome shotgun (WGS) entry which is preliminary data.</text>
</comment>
<dbReference type="InterPro" id="IPR045595">
    <property type="entry name" value="SufBD_N"/>
</dbReference>
<organism evidence="3 4">
    <name type="scientific">Elliptochloris bilobata</name>
    <dbReference type="NCBI Taxonomy" id="381761"/>
    <lineage>
        <taxon>Eukaryota</taxon>
        <taxon>Viridiplantae</taxon>
        <taxon>Chlorophyta</taxon>
        <taxon>core chlorophytes</taxon>
        <taxon>Trebouxiophyceae</taxon>
        <taxon>Trebouxiophyceae incertae sedis</taxon>
        <taxon>Elliptochloris clade</taxon>
        <taxon>Elliptochloris</taxon>
    </lineage>
</organism>
<dbReference type="Pfam" id="PF01458">
    <property type="entry name" value="SUFBD_core"/>
    <property type="match status" value="1"/>
</dbReference>
<dbReference type="Pfam" id="PF19295">
    <property type="entry name" value="SufBD_N"/>
    <property type="match status" value="1"/>
</dbReference>
<dbReference type="InterPro" id="IPR037284">
    <property type="entry name" value="SUF_FeS_clus_asmbl_SufBD_sf"/>
</dbReference>
<keyword evidence="4" id="KW-1185">Reference proteome</keyword>
<sequence length="461" mass="48135">METHMLNRHPACAASCQPPCFSGRPLPAPAPASSCSAPHPLLAAMRGECTAALRTQRMPTMRNEEYRFTDITPILQTVPRLAEGAPADVEAEARQHPLEGACARVVVVDGAVDPALCNLGSLPDGVYLGPLAGAPAELVSAHLGRQARERGSPFALLNGAVAHDVACLLLPEGVELKAHVHVLYLSTGAAGAASTSAPRLLVVLGAGASATLVEEFAGAGDAGAYFCNAVAEIVLGEDACLVHGYVQLEARAALHMKATLVAQAARSSYRQLEARLGGRLSRQDLGVEQGGEATDTVLRSFLLAGEAQLHDLHSKLHLQHPAGTAAQLHKCIVAAASGRGVFDGNVRVERLAQKTDAAQLSRNLLLVPRATVNVKPNLQIVADDVKCTHGAAISDLEESQLFYLQARGVDNATARRVLVYSFGAEVTAELPGADLRARIQAAVNQTLAAVVPLTDEALAAS</sequence>
<evidence type="ECO:0000259" key="1">
    <source>
        <dbReference type="Pfam" id="PF01458"/>
    </source>
</evidence>
<gene>
    <name evidence="3" type="ORF">WJX81_008547</name>
</gene>
<dbReference type="PANTHER" id="PTHR43575">
    <property type="entry name" value="PROTEIN ABCI7, CHLOROPLASTIC"/>
    <property type="match status" value="1"/>
</dbReference>
<evidence type="ECO:0000313" key="3">
    <source>
        <dbReference type="EMBL" id="KAK9826208.1"/>
    </source>
</evidence>
<dbReference type="GO" id="GO:0016226">
    <property type="term" value="P:iron-sulfur cluster assembly"/>
    <property type="evidence" value="ECO:0007669"/>
    <property type="project" value="InterPro"/>
</dbReference>
<accession>A0AAW1QYE0</accession>
<evidence type="ECO:0000259" key="2">
    <source>
        <dbReference type="Pfam" id="PF19295"/>
    </source>
</evidence>
<dbReference type="PANTHER" id="PTHR43575:SF1">
    <property type="entry name" value="PROTEIN ABCI7, CHLOROPLASTIC"/>
    <property type="match status" value="1"/>
</dbReference>
<name>A0AAW1QYE0_9CHLO</name>
<feature type="domain" description="SUF system FeS cluster assembly SufBD core" evidence="1">
    <location>
        <begin position="192"/>
        <end position="422"/>
    </location>
</feature>
<evidence type="ECO:0000313" key="4">
    <source>
        <dbReference type="Proteomes" id="UP001445335"/>
    </source>
</evidence>
<reference evidence="3 4" key="1">
    <citation type="journal article" date="2024" name="Nat. Commun.">
        <title>Phylogenomics reveals the evolutionary origins of lichenization in chlorophyte algae.</title>
        <authorList>
            <person name="Puginier C."/>
            <person name="Libourel C."/>
            <person name="Otte J."/>
            <person name="Skaloud P."/>
            <person name="Haon M."/>
            <person name="Grisel S."/>
            <person name="Petersen M."/>
            <person name="Berrin J.G."/>
            <person name="Delaux P.M."/>
            <person name="Dal Grande F."/>
            <person name="Keller J."/>
        </authorList>
    </citation>
    <scope>NUCLEOTIDE SEQUENCE [LARGE SCALE GENOMIC DNA]</scope>
    <source>
        <strain evidence="3 4">SAG 245.80</strain>
    </source>
</reference>